<evidence type="ECO:0000256" key="1">
    <source>
        <dbReference type="ARBA" id="ARBA00004871"/>
    </source>
</evidence>
<dbReference type="GO" id="GO:0009423">
    <property type="term" value="P:chorismate biosynthetic process"/>
    <property type="evidence" value="ECO:0007669"/>
    <property type="project" value="UniProtKB-UniRule"/>
</dbReference>
<dbReference type="AlphaFoldDB" id="C9YG03"/>
<evidence type="ECO:0000256" key="6">
    <source>
        <dbReference type="ARBA" id="ARBA00023141"/>
    </source>
</evidence>
<protein>
    <recommendedName>
        <fullName evidence="2 8">Shikimate dehydrogenase (NADP(+))</fullName>
        <shortName evidence="8">SDH</shortName>
        <ecNumber evidence="2 8">1.1.1.25</ecNumber>
    </recommendedName>
</protein>
<evidence type="ECO:0000256" key="7">
    <source>
        <dbReference type="ARBA" id="ARBA00049442"/>
    </source>
</evidence>
<feature type="binding site" evidence="8">
    <location>
        <position position="112"/>
    </location>
    <ligand>
        <name>shikimate</name>
        <dbReference type="ChEBI" id="CHEBI:36208"/>
    </ligand>
</feature>
<dbReference type="InterPro" id="IPR013708">
    <property type="entry name" value="Shikimate_DH-bd_N"/>
</dbReference>
<feature type="binding site" evidence="8">
    <location>
        <begin position="24"/>
        <end position="26"/>
    </location>
    <ligand>
        <name>shikimate</name>
        <dbReference type="ChEBI" id="CHEBI:36208"/>
    </ligand>
</feature>
<evidence type="ECO:0000259" key="11">
    <source>
        <dbReference type="Pfam" id="PF18317"/>
    </source>
</evidence>
<dbReference type="UniPathway" id="UPA00053">
    <property type="reaction ID" value="UER00087"/>
</dbReference>
<dbReference type="Pfam" id="PF18317">
    <property type="entry name" value="SDH_C"/>
    <property type="match status" value="1"/>
</dbReference>
<dbReference type="Pfam" id="PF08501">
    <property type="entry name" value="Shikimate_dh_N"/>
    <property type="match status" value="1"/>
</dbReference>
<evidence type="ECO:0000259" key="9">
    <source>
        <dbReference type="Pfam" id="PF01488"/>
    </source>
</evidence>
<evidence type="ECO:0000256" key="2">
    <source>
        <dbReference type="ARBA" id="ARBA00012962"/>
    </source>
</evidence>
<keyword evidence="6 8" id="KW-0057">Aromatic amino acid biosynthesis</keyword>
<feature type="binding site" evidence="8">
    <location>
        <position position="71"/>
    </location>
    <ligand>
        <name>shikimate</name>
        <dbReference type="ChEBI" id="CHEBI:36208"/>
    </ligand>
</feature>
<dbReference type="GO" id="GO:0009073">
    <property type="term" value="P:aromatic amino acid family biosynthetic process"/>
    <property type="evidence" value="ECO:0007669"/>
    <property type="project" value="UniProtKB-KW"/>
</dbReference>
<dbReference type="NCBIfam" id="NF001312">
    <property type="entry name" value="PRK00258.1-4"/>
    <property type="match status" value="1"/>
</dbReference>
<dbReference type="Gene3D" id="3.40.50.720">
    <property type="entry name" value="NAD(P)-binding Rossmann-like Domain"/>
    <property type="match status" value="1"/>
</dbReference>
<feature type="binding site" evidence="8">
    <location>
        <position position="229"/>
    </location>
    <ligand>
        <name>shikimate</name>
        <dbReference type="ChEBI" id="CHEBI:36208"/>
    </ligand>
</feature>
<sequence length="284" mass="29928">MRPVMANDQPYRLAGVMGWPVAHSRSPVIHSHWIAEHGLRGAYVLLPVQPEKLEQALRALPVLGIAGCNLTIPHKVDAMNIVDHVDALGQRIGAVNTIVVNADGSLSGRNTDAFGFIQSLYEAGSSWKPADGPACVVGAGGAARAVIVGLLDEGVPVIRLTNRSDHKAVDMAQEFGPRVAAVPWSERHDALAGTALLVNTTNQGMHGQPALDLRLDALPESALVSDIVYVPLETPLLAAAAARGNPTVSGLGMLLHQARPAFEAWFGQLPSVSAALLQKVLATF</sequence>
<dbReference type="GO" id="GO:0008652">
    <property type="term" value="P:amino acid biosynthetic process"/>
    <property type="evidence" value="ECO:0007669"/>
    <property type="project" value="UniProtKB-KW"/>
</dbReference>
<keyword evidence="5 8" id="KW-0560">Oxidoreductase</keyword>
<dbReference type="NCBIfam" id="TIGR00507">
    <property type="entry name" value="aroE"/>
    <property type="match status" value="1"/>
</dbReference>
<comment type="pathway">
    <text evidence="1 8">Metabolic intermediate biosynthesis; chorismate biosynthesis; chorismate from D-erythrose 4-phosphate and phosphoenolpyruvate: step 4/7.</text>
</comment>
<dbReference type="GO" id="GO:0019632">
    <property type="term" value="P:shikimate metabolic process"/>
    <property type="evidence" value="ECO:0007669"/>
    <property type="project" value="InterPro"/>
</dbReference>
<comment type="caution">
    <text evidence="8">Lacks conserved residue(s) required for the propagation of feature annotation.</text>
</comment>
<name>C9YG03_CURXX</name>
<evidence type="ECO:0000256" key="8">
    <source>
        <dbReference type="HAMAP-Rule" id="MF_00222"/>
    </source>
</evidence>
<reference evidence="12" key="1">
    <citation type="journal article" date="2010" name="Nature">
        <title>The Dynamic genome of Hydra.</title>
        <authorList>
            <person name="Chapman J.A."/>
            <person name="Kirkness E.F."/>
            <person name="Simakov O."/>
            <person name="Hampson S.E."/>
            <person name="Mitros T."/>
            <person name="Weinmaier T."/>
            <person name="Rattei T."/>
            <person name="Balasubramanian P.G."/>
            <person name="Borman J."/>
            <person name="Busam D."/>
            <person name="Disbennett K."/>
            <person name="Pfannkoch C."/>
            <person name="Sumin N."/>
            <person name="Sutton G."/>
            <person name="Viswanathan L."/>
            <person name="Walenz B."/>
            <person name="Goodstein D.M."/>
            <person name="Hellsten U."/>
            <person name="Kawashima T."/>
            <person name="Prochnik S.E."/>
            <person name="Putnam N.H."/>
            <person name="Shu S."/>
            <person name="Blumberg B."/>
            <person name="Dana C.E."/>
            <person name="Gee L."/>
            <person name="Kibler D.F."/>
            <person name="Law L."/>
            <person name="Lindgens D."/>
            <person name="Martinez D.E."/>
            <person name="Peng J."/>
            <person name="Wigge P.A."/>
            <person name="Bertulat B."/>
            <person name="Guder C."/>
            <person name="Nakamura Y."/>
            <person name="Ozbek S."/>
            <person name="Watanabe H."/>
            <person name="Khalturin K."/>
            <person name="Hemmrich G."/>
            <person name="Franke A."/>
            <person name="Augustin R."/>
            <person name="Fraune S."/>
            <person name="Hayakawa E."/>
            <person name="Hayakawa S."/>
            <person name="Hirose M."/>
            <person name="Hwang J."/>
            <person name="Ikeo K."/>
            <person name="Nishimiya-Fujisawa C."/>
            <person name="Ogura A."/>
            <person name="Takahashi T."/>
            <person name="Steinmetz P.R."/>
            <person name="Zhang X."/>
            <person name="Aufschnaiter R."/>
            <person name="Eder M.K."/>
            <person name="Gorny A.K."/>
            <person name="Salvenmoser W."/>
            <person name="Heimberg A.M."/>
            <person name="Wheeler B.M."/>
            <person name="Peterson K.J."/>
            <person name="Boettger A."/>
            <person name="Tischler P."/>
            <person name="Wolf A."/>
            <person name="Gojobori T."/>
            <person name="Remington K.A."/>
            <person name="Strausberg R.L."/>
            <person name="Venter J."/>
            <person name="Technau U."/>
            <person name="Hobmayer B."/>
            <person name="Bosch T.C."/>
            <person name="Holstein T.W."/>
            <person name="Fujisawa T."/>
            <person name="Bode H.R."/>
            <person name="David C.N."/>
            <person name="Rokhsar D.S."/>
            <person name="Steele R.E."/>
        </authorList>
    </citation>
    <scope>NUCLEOTIDE SEQUENCE</scope>
</reference>
<feature type="binding site" evidence="8">
    <location>
        <position position="227"/>
    </location>
    <ligand>
        <name>NADP(+)</name>
        <dbReference type="ChEBI" id="CHEBI:58349"/>
    </ligand>
</feature>
<feature type="domain" description="Quinate/shikimate 5-dehydrogenase/glutamyl-tRNA reductase" evidence="9">
    <location>
        <begin position="134"/>
        <end position="201"/>
    </location>
</feature>
<dbReference type="InterPro" id="IPR022893">
    <property type="entry name" value="Shikimate_DH_fam"/>
</dbReference>
<feature type="binding site" evidence="8">
    <location>
        <begin position="138"/>
        <end position="142"/>
    </location>
    <ligand>
        <name>NADP(+)</name>
        <dbReference type="ChEBI" id="CHEBI:58349"/>
    </ligand>
</feature>
<feature type="binding site" evidence="8">
    <location>
        <position position="96"/>
    </location>
    <ligand>
        <name>shikimate</name>
        <dbReference type="ChEBI" id="CHEBI:36208"/>
    </ligand>
</feature>
<dbReference type="InterPro" id="IPR006151">
    <property type="entry name" value="Shikm_DH/Glu-tRNA_Rdtase"/>
</dbReference>
<dbReference type="Gene3D" id="3.40.50.10860">
    <property type="entry name" value="Leucine Dehydrogenase, chain A, domain 1"/>
    <property type="match status" value="1"/>
</dbReference>
<dbReference type="InterPro" id="IPR036291">
    <property type="entry name" value="NAD(P)-bd_dom_sf"/>
</dbReference>
<dbReference type="EC" id="1.1.1.25" evidence="2 8"/>
<dbReference type="HAMAP" id="MF_00222">
    <property type="entry name" value="Shikimate_DH_AroE"/>
    <property type="match status" value="1"/>
</dbReference>
<comment type="subunit">
    <text evidence="8">Homodimer.</text>
</comment>
<dbReference type="PANTHER" id="PTHR21089">
    <property type="entry name" value="SHIKIMATE DEHYDROGENASE"/>
    <property type="match status" value="1"/>
</dbReference>
<feature type="active site" description="Proton acceptor" evidence="8">
    <location>
        <position position="75"/>
    </location>
</feature>
<dbReference type="CDD" id="cd01065">
    <property type="entry name" value="NAD_bind_Shikimate_DH"/>
    <property type="match status" value="1"/>
</dbReference>
<dbReference type="InterPro" id="IPR041121">
    <property type="entry name" value="SDH_C"/>
</dbReference>
<evidence type="ECO:0000259" key="10">
    <source>
        <dbReference type="Pfam" id="PF08501"/>
    </source>
</evidence>
<dbReference type="SUPFAM" id="SSF53223">
    <property type="entry name" value="Aminoacid dehydrogenase-like, N-terminal domain"/>
    <property type="match status" value="1"/>
</dbReference>
<dbReference type="SUPFAM" id="SSF51735">
    <property type="entry name" value="NAD(P)-binding Rossmann-fold domains"/>
    <property type="match status" value="1"/>
</dbReference>
<keyword evidence="3 8" id="KW-0028">Amino-acid biosynthesis</keyword>
<evidence type="ECO:0000256" key="5">
    <source>
        <dbReference type="ARBA" id="ARBA00023002"/>
    </source>
</evidence>
<accession>C9YG03</accession>
<dbReference type="EMBL" id="FN543108">
    <property type="protein sequence ID" value="CBA33037.1"/>
    <property type="molecule type" value="Genomic_DNA"/>
</dbReference>
<evidence type="ECO:0000256" key="4">
    <source>
        <dbReference type="ARBA" id="ARBA00022857"/>
    </source>
</evidence>
<dbReference type="GO" id="GO:0050661">
    <property type="term" value="F:NADP binding"/>
    <property type="evidence" value="ECO:0007669"/>
    <property type="project" value="InterPro"/>
</dbReference>
<comment type="similarity">
    <text evidence="8">Belongs to the shikimate dehydrogenase family.</text>
</comment>
<feature type="domain" description="Shikimate dehydrogenase substrate binding N-terminal" evidence="10">
    <location>
        <begin position="16"/>
        <end position="98"/>
    </location>
</feature>
<comment type="catalytic activity">
    <reaction evidence="7 8">
        <text>shikimate + NADP(+) = 3-dehydroshikimate + NADPH + H(+)</text>
        <dbReference type="Rhea" id="RHEA:17737"/>
        <dbReference type="ChEBI" id="CHEBI:15378"/>
        <dbReference type="ChEBI" id="CHEBI:16630"/>
        <dbReference type="ChEBI" id="CHEBI:36208"/>
        <dbReference type="ChEBI" id="CHEBI:57783"/>
        <dbReference type="ChEBI" id="CHEBI:58349"/>
        <dbReference type="EC" id="1.1.1.25"/>
    </reaction>
</comment>
<feature type="binding site" evidence="8">
    <location>
        <position position="257"/>
    </location>
    <ligand>
        <name>shikimate</name>
        <dbReference type="ChEBI" id="CHEBI:36208"/>
    </ligand>
</feature>
<dbReference type="GO" id="GO:0005829">
    <property type="term" value="C:cytosol"/>
    <property type="evidence" value="ECO:0007669"/>
    <property type="project" value="TreeGrafter"/>
</dbReference>
<comment type="function">
    <text evidence="8">Involved in the biosynthesis of the chorismate, which leads to the biosynthesis of aromatic amino acids. Catalyzes the reversible NADPH linked reduction of 3-dehydroshikimate (DHSA) to yield shikimate (SA).</text>
</comment>
<evidence type="ECO:0000313" key="12">
    <source>
        <dbReference type="EMBL" id="CBA33037.1"/>
    </source>
</evidence>
<feature type="binding site" evidence="8">
    <location>
        <position position="250"/>
    </location>
    <ligand>
        <name>NADP(+)</name>
        <dbReference type="ChEBI" id="CHEBI:58349"/>
    </ligand>
</feature>
<dbReference type="InterPro" id="IPR046346">
    <property type="entry name" value="Aminoacid_DH-like_N_sf"/>
</dbReference>
<dbReference type="PANTHER" id="PTHR21089:SF1">
    <property type="entry name" value="BIFUNCTIONAL 3-DEHYDROQUINATE DEHYDRATASE_SHIKIMATE DEHYDROGENASE, CHLOROPLASTIC"/>
    <property type="match status" value="1"/>
</dbReference>
<proteinExistence type="inferred from homology"/>
<dbReference type="Pfam" id="PF01488">
    <property type="entry name" value="Shikimate_DH"/>
    <property type="match status" value="1"/>
</dbReference>
<evidence type="ECO:0000256" key="3">
    <source>
        <dbReference type="ARBA" id="ARBA00022605"/>
    </source>
</evidence>
<feature type="domain" description="SDH C-terminal" evidence="11">
    <location>
        <begin position="250"/>
        <end position="274"/>
    </location>
</feature>
<organism evidence="12">
    <name type="scientific">Curvibacter symbiont subsp. Hydra magnipapillata</name>
    <dbReference type="NCBI Taxonomy" id="667019"/>
    <lineage>
        <taxon>Bacteria</taxon>
        <taxon>Pseudomonadati</taxon>
        <taxon>Pseudomonadota</taxon>
        <taxon>Betaproteobacteria</taxon>
        <taxon>Burkholderiales</taxon>
        <taxon>Comamonadaceae</taxon>
        <taxon>Curvibacter</taxon>
    </lineage>
</organism>
<gene>
    <name evidence="8 12" type="primary">aroE</name>
    <name evidence="12" type="ORF">Csp_B17030</name>
</gene>
<dbReference type="GO" id="GO:0004764">
    <property type="term" value="F:shikimate 3-dehydrogenase (NADP+) activity"/>
    <property type="evidence" value="ECO:0007669"/>
    <property type="project" value="UniProtKB-UniRule"/>
</dbReference>
<keyword evidence="4 8" id="KW-0521">NADP</keyword>
<dbReference type="InterPro" id="IPR011342">
    <property type="entry name" value="Shikimate_DH"/>
</dbReference>